<name>A0A4Q9PUT3_9APHY</name>
<proteinExistence type="predicted"/>
<feature type="domain" description="DUF6533" evidence="2">
    <location>
        <begin position="29"/>
        <end position="71"/>
    </location>
</feature>
<protein>
    <recommendedName>
        <fullName evidence="2">DUF6533 domain-containing protein</fullName>
    </recommendedName>
</protein>
<evidence type="ECO:0000313" key="4">
    <source>
        <dbReference type="Proteomes" id="UP000292082"/>
    </source>
</evidence>
<sequence length="334" mass="37153">MSAAAALALPYDESPVTLVSHAAAVKILTLVGLTSLLYDHFVTLPNEVTLIWRARKGVVSTIFLLNRYIVPAILALDIYETFGNAAASIPFCKVWTIVQSFLTISSYISIHAIVAWRVYAIYNGQRWVSRLLWIGGSLNFAVSAGITTASLIPIISDLHPFYHSCVGNVPNYIWSIWLPSIIFETLLFGLTIKAMFHEGQRRSLTSLSLLLYRDGMLYFVAVTFCSLFSLMVWALAGPDLLGLARYFALAMVNIAGSRLVLNLKEYAATRVGDTDLDWDEPSRTPSREAVLPMPYFTTSHLRSADGESSELNCSLDLELYSIERECQQLGTRLH</sequence>
<feature type="transmembrane region" description="Helical" evidence="1">
    <location>
        <begin position="18"/>
        <end position="38"/>
    </location>
</feature>
<keyword evidence="4" id="KW-1185">Reference proteome</keyword>
<feature type="transmembrane region" description="Helical" evidence="1">
    <location>
        <begin position="242"/>
        <end position="261"/>
    </location>
</feature>
<evidence type="ECO:0000259" key="2">
    <source>
        <dbReference type="Pfam" id="PF20151"/>
    </source>
</evidence>
<feature type="transmembrane region" description="Helical" evidence="1">
    <location>
        <begin position="176"/>
        <end position="196"/>
    </location>
</feature>
<keyword evidence="1" id="KW-0812">Transmembrane</keyword>
<dbReference type="InterPro" id="IPR045340">
    <property type="entry name" value="DUF6533"/>
</dbReference>
<dbReference type="STRING" id="114155.A0A4Q9PUT3"/>
<keyword evidence="1" id="KW-1133">Transmembrane helix</keyword>
<dbReference type="Pfam" id="PF20151">
    <property type="entry name" value="DUF6533"/>
    <property type="match status" value="1"/>
</dbReference>
<accession>A0A4Q9PUT3</accession>
<dbReference type="AlphaFoldDB" id="A0A4Q9PUT3"/>
<gene>
    <name evidence="3" type="ORF">BD310DRAFT_489597</name>
</gene>
<feature type="transmembrane region" description="Helical" evidence="1">
    <location>
        <begin position="217"/>
        <end position="236"/>
    </location>
</feature>
<feature type="transmembrane region" description="Helical" evidence="1">
    <location>
        <begin position="58"/>
        <end position="76"/>
    </location>
</feature>
<keyword evidence="1" id="KW-0472">Membrane</keyword>
<dbReference type="EMBL" id="ML145126">
    <property type="protein sequence ID" value="TBU58317.1"/>
    <property type="molecule type" value="Genomic_DNA"/>
</dbReference>
<reference evidence="3 4" key="1">
    <citation type="submission" date="2019-01" db="EMBL/GenBank/DDBJ databases">
        <title>Draft genome sequences of three monokaryotic isolates of the white-rot basidiomycete fungus Dichomitus squalens.</title>
        <authorList>
            <consortium name="DOE Joint Genome Institute"/>
            <person name="Lopez S.C."/>
            <person name="Andreopoulos B."/>
            <person name="Pangilinan J."/>
            <person name="Lipzen A."/>
            <person name="Riley R."/>
            <person name="Ahrendt S."/>
            <person name="Ng V."/>
            <person name="Barry K."/>
            <person name="Daum C."/>
            <person name="Grigoriev I.V."/>
            <person name="Hilden K.S."/>
            <person name="Makela M.R."/>
            <person name="de Vries R.P."/>
        </authorList>
    </citation>
    <scope>NUCLEOTIDE SEQUENCE [LARGE SCALE GENOMIC DNA]</scope>
    <source>
        <strain evidence="3 4">CBS 464.89</strain>
    </source>
</reference>
<evidence type="ECO:0000256" key="1">
    <source>
        <dbReference type="SAM" id="Phobius"/>
    </source>
</evidence>
<feature type="transmembrane region" description="Helical" evidence="1">
    <location>
        <begin position="96"/>
        <end position="119"/>
    </location>
</feature>
<evidence type="ECO:0000313" key="3">
    <source>
        <dbReference type="EMBL" id="TBU58317.1"/>
    </source>
</evidence>
<dbReference type="Proteomes" id="UP000292082">
    <property type="component" value="Unassembled WGS sequence"/>
</dbReference>
<organism evidence="3 4">
    <name type="scientific">Dichomitus squalens</name>
    <dbReference type="NCBI Taxonomy" id="114155"/>
    <lineage>
        <taxon>Eukaryota</taxon>
        <taxon>Fungi</taxon>
        <taxon>Dikarya</taxon>
        <taxon>Basidiomycota</taxon>
        <taxon>Agaricomycotina</taxon>
        <taxon>Agaricomycetes</taxon>
        <taxon>Polyporales</taxon>
        <taxon>Polyporaceae</taxon>
        <taxon>Dichomitus</taxon>
    </lineage>
</organism>
<feature type="transmembrane region" description="Helical" evidence="1">
    <location>
        <begin position="131"/>
        <end position="156"/>
    </location>
</feature>